<dbReference type="SUPFAM" id="SSF52540">
    <property type="entry name" value="P-loop containing nucleoside triphosphate hydrolases"/>
    <property type="match status" value="1"/>
</dbReference>
<dbReference type="InterPro" id="IPR003439">
    <property type="entry name" value="ABC_transporter-like_ATP-bd"/>
</dbReference>
<keyword evidence="7" id="KW-1185">Reference proteome</keyword>
<dbReference type="PANTHER" id="PTHR43423">
    <property type="entry name" value="ABC TRANSPORTER I FAMILY MEMBER 17"/>
    <property type="match status" value="1"/>
</dbReference>
<dbReference type="InterPro" id="IPR017871">
    <property type="entry name" value="ABC_transporter-like_CS"/>
</dbReference>
<dbReference type="Proteomes" id="UP001212821">
    <property type="component" value="Chromosome"/>
</dbReference>
<reference evidence="7" key="1">
    <citation type="submission" date="2022-12" db="EMBL/GenBank/DDBJ databases">
        <authorList>
            <person name="Mo P."/>
        </authorList>
    </citation>
    <scope>NUCLEOTIDE SEQUENCE [LARGE SCALE GENOMIC DNA]</scope>
    <source>
        <strain evidence="7">HUAS 3-15</strain>
    </source>
</reference>
<organism evidence="6 7">
    <name type="scientific">Kitasatospora cathayae</name>
    <dbReference type="NCBI Taxonomy" id="3004092"/>
    <lineage>
        <taxon>Bacteria</taxon>
        <taxon>Bacillati</taxon>
        <taxon>Actinomycetota</taxon>
        <taxon>Actinomycetes</taxon>
        <taxon>Kitasatosporales</taxon>
        <taxon>Streptomycetaceae</taxon>
        <taxon>Kitasatospora</taxon>
    </lineage>
</organism>
<dbReference type="Pfam" id="PF00005">
    <property type="entry name" value="ABC_tran"/>
    <property type="match status" value="1"/>
</dbReference>
<name>A0ABY7PXJ3_9ACTN</name>
<dbReference type="EMBL" id="CP115450">
    <property type="protein sequence ID" value="WBP84877.1"/>
    <property type="molecule type" value="Genomic_DNA"/>
</dbReference>
<dbReference type="InterPro" id="IPR003593">
    <property type="entry name" value="AAA+_ATPase"/>
</dbReference>
<dbReference type="PROSITE" id="PS50893">
    <property type="entry name" value="ABC_TRANSPORTER_2"/>
    <property type="match status" value="1"/>
</dbReference>
<accession>A0ABY7PXJ3</accession>
<sequence>MDEPFAIAVRTRTRSRGRPGEDAPPSFALDRVTVRRAGRLLLDGLSARIPGATCTALVGPSGAGKSTLLRLLNRLVEPTSGVVRFRDALLPELDVLELRRRVGLVGQQPVLLTERVVDDLRVGRPDLGEDQAAVLLERTGLPAGMLTRATAGLSGGEAQRVCLARALAVGPEVLLLDEPTSALDEESARAVEHTIKDLVADGLAVVLVSHNAPQARRVADHVLVLRGGRLVASGPADRVDYLRKGT</sequence>
<protein>
    <submittedName>
        <fullName evidence="6">ATP-binding cassette domain-containing protein</fullName>
    </submittedName>
</protein>
<gene>
    <name evidence="6" type="ORF">O1G21_02760</name>
</gene>
<keyword evidence="3 6" id="KW-0067">ATP-binding</keyword>
<dbReference type="PROSITE" id="PS00211">
    <property type="entry name" value="ABC_TRANSPORTER_1"/>
    <property type="match status" value="1"/>
</dbReference>
<evidence type="ECO:0000313" key="6">
    <source>
        <dbReference type="EMBL" id="WBP84877.1"/>
    </source>
</evidence>
<dbReference type="RefSeq" id="WP_270140428.1">
    <property type="nucleotide sequence ID" value="NZ_CP115450.1"/>
</dbReference>
<evidence type="ECO:0000259" key="5">
    <source>
        <dbReference type="PROSITE" id="PS50893"/>
    </source>
</evidence>
<keyword evidence="1" id="KW-0813">Transport</keyword>
<evidence type="ECO:0000313" key="7">
    <source>
        <dbReference type="Proteomes" id="UP001212821"/>
    </source>
</evidence>
<proteinExistence type="predicted"/>
<evidence type="ECO:0000256" key="3">
    <source>
        <dbReference type="ARBA" id="ARBA00022840"/>
    </source>
</evidence>
<dbReference type="GO" id="GO:0005524">
    <property type="term" value="F:ATP binding"/>
    <property type="evidence" value="ECO:0007669"/>
    <property type="project" value="UniProtKB-KW"/>
</dbReference>
<feature type="domain" description="ABC transporter" evidence="5">
    <location>
        <begin position="27"/>
        <end position="246"/>
    </location>
</feature>
<evidence type="ECO:0000256" key="1">
    <source>
        <dbReference type="ARBA" id="ARBA00022448"/>
    </source>
</evidence>
<evidence type="ECO:0000256" key="4">
    <source>
        <dbReference type="ARBA" id="ARBA00022967"/>
    </source>
</evidence>
<dbReference type="SMART" id="SM00382">
    <property type="entry name" value="AAA"/>
    <property type="match status" value="1"/>
</dbReference>
<dbReference type="InterPro" id="IPR027417">
    <property type="entry name" value="P-loop_NTPase"/>
</dbReference>
<evidence type="ECO:0000256" key="2">
    <source>
        <dbReference type="ARBA" id="ARBA00022741"/>
    </source>
</evidence>
<dbReference type="PANTHER" id="PTHR43423:SF1">
    <property type="entry name" value="ABC TRANSPORTER I FAMILY MEMBER 17"/>
    <property type="match status" value="1"/>
</dbReference>
<keyword evidence="4" id="KW-1278">Translocase</keyword>
<keyword evidence="2" id="KW-0547">Nucleotide-binding</keyword>
<dbReference type="Gene3D" id="3.40.50.300">
    <property type="entry name" value="P-loop containing nucleotide triphosphate hydrolases"/>
    <property type="match status" value="1"/>
</dbReference>